<reference evidence="2" key="1">
    <citation type="submission" date="2020-01" db="EMBL/GenBank/DDBJ databases">
        <title>Identification and distribution of gene clusters putatively required for synthesis of sphingolipid metabolism inhibitors in phylogenetically diverse species of the filamentous fungus Fusarium.</title>
        <authorList>
            <person name="Kim H.-S."/>
            <person name="Busman M."/>
            <person name="Brown D.W."/>
            <person name="Divon H."/>
            <person name="Uhlig S."/>
            <person name="Proctor R.H."/>
        </authorList>
    </citation>
    <scope>NUCLEOTIDE SEQUENCE</scope>
    <source>
        <strain evidence="2">NRRL 53441</strain>
    </source>
</reference>
<keyword evidence="2" id="KW-0067">ATP-binding</keyword>
<protein>
    <submittedName>
        <fullName evidence="2">Dead helicase</fullName>
    </submittedName>
</protein>
<evidence type="ECO:0000313" key="3">
    <source>
        <dbReference type="Proteomes" id="UP000605986"/>
    </source>
</evidence>
<dbReference type="OrthoDB" id="5244662at2759"/>
<feature type="region of interest" description="Disordered" evidence="1">
    <location>
        <begin position="160"/>
        <end position="236"/>
    </location>
</feature>
<sequence length="236" mass="26762">MAAKGNINPAIKGQYRIICAYELIRVMMGHESNQYTRLRVVWYLMDSARVRDEGHFYSALANFLFRNPDRQDLISPDSIGDIAARWQLGTPLTIEHINPNHPSYCKALDRNDPKRVQLTSAMEQEEAYNANMLEICEHPDPDEEGHKNSELFASTLAFQDNPDEEKGSGRPGPIQQELAVNRPIRSEATSSGNTDIKIKDTVQAGKRKHKEQPNTPTKANKIPRRKDVISARKNKL</sequence>
<proteinExistence type="predicted"/>
<dbReference type="GO" id="GO:0004386">
    <property type="term" value="F:helicase activity"/>
    <property type="evidence" value="ECO:0007669"/>
    <property type="project" value="UniProtKB-KW"/>
</dbReference>
<keyword evidence="2" id="KW-0547">Nucleotide-binding</keyword>
<evidence type="ECO:0000313" key="2">
    <source>
        <dbReference type="EMBL" id="KAF4434636.1"/>
    </source>
</evidence>
<keyword evidence="3" id="KW-1185">Reference proteome</keyword>
<comment type="caution">
    <text evidence="2">The sequence shown here is derived from an EMBL/GenBank/DDBJ whole genome shotgun (WGS) entry which is preliminary data.</text>
</comment>
<organism evidence="2 3">
    <name type="scientific">Fusarium austroafricanum</name>
    <dbReference type="NCBI Taxonomy" id="2364996"/>
    <lineage>
        <taxon>Eukaryota</taxon>
        <taxon>Fungi</taxon>
        <taxon>Dikarya</taxon>
        <taxon>Ascomycota</taxon>
        <taxon>Pezizomycotina</taxon>
        <taxon>Sordariomycetes</taxon>
        <taxon>Hypocreomycetidae</taxon>
        <taxon>Hypocreales</taxon>
        <taxon>Nectriaceae</taxon>
        <taxon>Fusarium</taxon>
        <taxon>Fusarium concolor species complex</taxon>
    </lineage>
</organism>
<name>A0A8H4JM35_9HYPO</name>
<evidence type="ECO:0000256" key="1">
    <source>
        <dbReference type="SAM" id="MobiDB-lite"/>
    </source>
</evidence>
<dbReference type="EMBL" id="JAADJG010000895">
    <property type="protein sequence ID" value="KAF4434636.1"/>
    <property type="molecule type" value="Genomic_DNA"/>
</dbReference>
<keyword evidence="2" id="KW-0378">Hydrolase</keyword>
<accession>A0A8H4JM35</accession>
<keyword evidence="2" id="KW-0347">Helicase</keyword>
<dbReference type="AlphaFoldDB" id="A0A8H4JM35"/>
<dbReference type="Proteomes" id="UP000605986">
    <property type="component" value="Unassembled WGS sequence"/>
</dbReference>
<gene>
    <name evidence="2" type="ORF">F53441_13664</name>
</gene>